<reference evidence="1 2" key="1">
    <citation type="journal article" date="2015" name="Int. J. Syst. Evol. Microbiol.">
        <title>Roseomonas oryzae sp. nov., isolated from paddy rhizosphere soil.</title>
        <authorList>
            <person name="Ramaprasad E.V."/>
            <person name="Sasikala Ch."/>
            <person name="Ramana Ch.V."/>
        </authorList>
    </citation>
    <scope>NUCLEOTIDE SEQUENCE [LARGE SCALE GENOMIC DNA]</scope>
    <source>
        <strain evidence="1 2">KCTC 42542</strain>
    </source>
</reference>
<dbReference type="Proteomes" id="UP000322110">
    <property type="component" value="Unassembled WGS sequence"/>
</dbReference>
<sequence>MTDPQSLAEIARHMAARGIEVLEVRSGDRHYRLVAEAEAAPVAAAPPSPPPAGHFTKAAGIGRLRFHHPQRGRPETGNGAVRKGQVLAYLQAGLLLQPVLAPCDGTIGPALAEEGALLGHGDKVFAIRPG</sequence>
<keyword evidence="2" id="KW-1185">Reference proteome</keyword>
<accession>A0A5B2TEP2</accession>
<dbReference type="Gene3D" id="2.40.50.100">
    <property type="match status" value="1"/>
</dbReference>
<gene>
    <name evidence="1" type="ORF">F0Q34_12705</name>
</gene>
<comment type="caution">
    <text evidence="1">The sequence shown here is derived from an EMBL/GenBank/DDBJ whole genome shotgun (WGS) entry which is preliminary data.</text>
</comment>
<dbReference type="RefSeq" id="WP_149812592.1">
    <property type="nucleotide sequence ID" value="NZ_VUKA01000005.1"/>
</dbReference>
<organism evidence="1 2">
    <name type="scientific">Teichococcus oryzae</name>
    <dbReference type="NCBI Taxonomy" id="1608942"/>
    <lineage>
        <taxon>Bacteria</taxon>
        <taxon>Pseudomonadati</taxon>
        <taxon>Pseudomonadota</taxon>
        <taxon>Alphaproteobacteria</taxon>
        <taxon>Acetobacterales</taxon>
        <taxon>Roseomonadaceae</taxon>
        <taxon>Roseomonas</taxon>
    </lineage>
</organism>
<protein>
    <recommendedName>
        <fullName evidence="3">Acetyl-CoA carboxylase biotin carboxyl carrier protein subunit</fullName>
    </recommendedName>
</protein>
<dbReference type="SUPFAM" id="SSF51230">
    <property type="entry name" value="Single hybrid motif"/>
    <property type="match status" value="1"/>
</dbReference>
<evidence type="ECO:0008006" key="3">
    <source>
        <dbReference type="Google" id="ProtNLM"/>
    </source>
</evidence>
<proteinExistence type="predicted"/>
<dbReference type="InterPro" id="IPR011053">
    <property type="entry name" value="Single_hybrid_motif"/>
</dbReference>
<dbReference type="AlphaFoldDB" id="A0A5B2TEP2"/>
<dbReference type="OrthoDB" id="7282653at2"/>
<evidence type="ECO:0000313" key="1">
    <source>
        <dbReference type="EMBL" id="KAA2212976.1"/>
    </source>
</evidence>
<dbReference type="EMBL" id="VUKA01000005">
    <property type="protein sequence ID" value="KAA2212976.1"/>
    <property type="molecule type" value="Genomic_DNA"/>
</dbReference>
<evidence type="ECO:0000313" key="2">
    <source>
        <dbReference type="Proteomes" id="UP000322110"/>
    </source>
</evidence>
<name>A0A5B2TEP2_9PROT</name>